<organism evidence="3 4">
    <name type="scientific">Sporothrix epigloea</name>
    <dbReference type="NCBI Taxonomy" id="1892477"/>
    <lineage>
        <taxon>Eukaryota</taxon>
        <taxon>Fungi</taxon>
        <taxon>Dikarya</taxon>
        <taxon>Ascomycota</taxon>
        <taxon>Pezizomycotina</taxon>
        <taxon>Sordariomycetes</taxon>
        <taxon>Sordariomycetidae</taxon>
        <taxon>Ophiostomatales</taxon>
        <taxon>Ophiostomataceae</taxon>
        <taxon>Sporothrix</taxon>
    </lineage>
</organism>
<dbReference type="Proteomes" id="UP001642501">
    <property type="component" value="Unassembled WGS sequence"/>
</dbReference>
<keyword evidence="2" id="KW-0472">Membrane</keyword>
<name>A0ABP0E664_9PEZI</name>
<gene>
    <name evidence="3" type="ORF">SEPCBS57363_006405</name>
</gene>
<evidence type="ECO:0008006" key="5">
    <source>
        <dbReference type="Google" id="ProtNLM"/>
    </source>
</evidence>
<reference evidence="3 4" key="1">
    <citation type="submission" date="2024-01" db="EMBL/GenBank/DDBJ databases">
        <authorList>
            <person name="Allen C."/>
            <person name="Tagirdzhanova G."/>
        </authorList>
    </citation>
    <scope>NUCLEOTIDE SEQUENCE [LARGE SCALE GENOMIC DNA]</scope>
    <source>
        <strain evidence="3 4">CBS 573.63</strain>
    </source>
</reference>
<keyword evidence="2" id="KW-1133">Transmembrane helix</keyword>
<feature type="region of interest" description="Disordered" evidence="1">
    <location>
        <begin position="42"/>
        <end position="107"/>
    </location>
</feature>
<feature type="region of interest" description="Disordered" evidence="1">
    <location>
        <begin position="387"/>
        <end position="406"/>
    </location>
</feature>
<feature type="transmembrane region" description="Helical" evidence="2">
    <location>
        <begin position="12"/>
        <end position="36"/>
    </location>
</feature>
<protein>
    <recommendedName>
        <fullName evidence="5">Peroxin 22-like protein</fullName>
    </recommendedName>
</protein>
<keyword evidence="4" id="KW-1185">Reference proteome</keyword>
<accession>A0ABP0E664</accession>
<evidence type="ECO:0000256" key="1">
    <source>
        <dbReference type="SAM" id="MobiDB-lite"/>
    </source>
</evidence>
<comment type="caution">
    <text evidence="3">The sequence shown here is derived from an EMBL/GenBank/DDBJ whole genome shotgun (WGS) entry which is preliminary data.</text>
</comment>
<dbReference type="EMBL" id="CAWUOM010000190">
    <property type="protein sequence ID" value="CAK7274906.1"/>
    <property type="molecule type" value="Genomic_DNA"/>
</dbReference>
<proteinExistence type="predicted"/>
<evidence type="ECO:0000256" key="2">
    <source>
        <dbReference type="SAM" id="Phobius"/>
    </source>
</evidence>
<sequence>MSDRYDNSRRRGVLTHWVPLVLTLTIATAGVAAWAWSQRSRDDYDEDDEAEQLQRQQQQQPGTYADGSSRFDQQTTRPYADYLDNDRADYGNNRHGATTPQPSVVGAGDPSVASGWSARMSGALGRTASPQHWMGNASKAVTAGISAASAVVGGAIASIRESDKDAYADHETWSEEVDARHARPTAPSTVTVVPTAASVSTAPFTKDLVDRKRKTVAVVVSADHFVDADENGFYEHASILSYIPRTTDFSKTRVFVLIYAPDLKDGATLDPGAPNLQQANSLSSSFSNIGADAAQSPKQEAKITSANVAYNALHSQALALVEKDSEIIPFTSANGHVHILHLLGPDVIYVQESLTGDSGATVNQIQNWFRNDIIVVVGADNGYGGLADSESEAGKPSAGAPAQKWWQQEDRVGRGRGVIVVDGMRVNDDWIRRVQDKE</sequence>
<evidence type="ECO:0000313" key="4">
    <source>
        <dbReference type="Proteomes" id="UP001642501"/>
    </source>
</evidence>
<evidence type="ECO:0000313" key="3">
    <source>
        <dbReference type="EMBL" id="CAK7274906.1"/>
    </source>
</evidence>
<keyword evidence="2" id="KW-0812">Transmembrane</keyword>